<proteinExistence type="predicted"/>
<dbReference type="PANTHER" id="PTHR13620">
    <property type="entry name" value="3-5 EXONUCLEASE"/>
    <property type="match status" value="1"/>
</dbReference>
<evidence type="ECO:0000259" key="4">
    <source>
        <dbReference type="SMART" id="SM00474"/>
    </source>
</evidence>
<keyword evidence="1" id="KW-0540">Nuclease</keyword>
<dbReference type="SUPFAM" id="SSF53098">
    <property type="entry name" value="Ribonuclease H-like"/>
    <property type="match status" value="1"/>
</dbReference>
<protein>
    <recommendedName>
        <fullName evidence="4">3'-5' exonuclease domain-containing protein</fullName>
    </recommendedName>
</protein>
<evidence type="ECO:0000256" key="1">
    <source>
        <dbReference type="ARBA" id="ARBA00022722"/>
    </source>
</evidence>
<dbReference type="EMBL" id="JAPEVB010000004">
    <property type="protein sequence ID" value="KAJ4389183.1"/>
    <property type="molecule type" value="Genomic_DNA"/>
</dbReference>
<evidence type="ECO:0000256" key="2">
    <source>
        <dbReference type="ARBA" id="ARBA00022801"/>
    </source>
</evidence>
<dbReference type="PANTHER" id="PTHR13620:SF104">
    <property type="entry name" value="EXONUCLEASE 3'-5' DOMAIN-CONTAINING PROTEIN 2"/>
    <property type="match status" value="1"/>
</dbReference>
<dbReference type="Pfam" id="PF01612">
    <property type="entry name" value="DNA_pol_A_exo1"/>
    <property type="match status" value="1"/>
</dbReference>
<dbReference type="GO" id="GO:0003676">
    <property type="term" value="F:nucleic acid binding"/>
    <property type="evidence" value="ECO:0007669"/>
    <property type="project" value="InterPro"/>
</dbReference>
<dbReference type="GO" id="GO:0005737">
    <property type="term" value="C:cytoplasm"/>
    <property type="evidence" value="ECO:0007669"/>
    <property type="project" value="TreeGrafter"/>
</dbReference>
<dbReference type="GO" id="GO:0005634">
    <property type="term" value="C:nucleus"/>
    <property type="evidence" value="ECO:0007669"/>
    <property type="project" value="TreeGrafter"/>
</dbReference>
<dbReference type="OrthoDB" id="1920326at2759"/>
<sequence length="611" mass="68434">MNFPYGPPGLLPSLPRRLLHTTSTMSSRSSPHPPNWRLWHPTNGVVFHQQPLYPALDVARFYTEASNVRAVDSDANEPEAAAVRITELTAQNGSSFNRLQRTMVLQEPSSQTSQMDYTTAAEDLEGGVQDTRLDEGSRQLVTDPAQEAYAAQTEAESEPTASPENLEVPFTPLDYKMPHAIFQAARVAKEGSSESYWSYSFYRGPDEQNDVKGKVRVHYCKSAQTAERALKYLEGEKFLGLDLEWSPQANKNSGVRKNISLVQIASQSRVVLLHLALYPGKDEFVTPTLKKLLEDPEITKLGVWINGDCTRLRRFLDIDVRGKFELSHLFKQVKYSASRQPNLINKKLVALATQVKDIMGLPMKKDQNVRASDWSQPLDLEQIGYSASDAYAAVQLFAMLNHQREQLDPTPALPFHTEMDRPIPVPPGLEPPREDEALAEDEVADEREIEAEAESRGTNVALGIARSEIIQVLEGNDKSHDPVVKSAKGEPTSVKSPPLPKDRKLEAAEVWLKEYKESRGGKLKAQPAALRAYHIWHTSKDLDCAGLAKILRDPPLQTSSVAGYIMSSVHMEKLPYDKIRMKTDVMSRMPTELARKRFFPLWAAVNSSRNL</sequence>
<dbReference type="FunFam" id="3.30.420.10:FF:000100">
    <property type="entry name" value="3'-5' exonuclease/helicase (Wrn), putative"/>
    <property type="match status" value="1"/>
</dbReference>
<dbReference type="CDD" id="cd06141">
    <property type="entry name" value="WRN_exo"/>
    <property type="match status" value="1"/>
</dbReference>
<dbReference type="Proteomes" id="UP001140453">
    <property type="component" value="Unassembled WGS sequence"/>
</dbReference>
<dbReference type="InterPro" id="IPR012337">
    <property type="entry name" value="RNaseH-like_sf"/>
</dbReference>
<name>A0A9W8YNL6_9PEZI</name>
<evidence type="ECO:0000256" key="3">
    <source>
        <dbReference type="SAM" id="MobiDB-lite"/>
    </source>
</evidence>
<dbReference type="InterPro" id="IPR002562">
    <property type="entry name" value="3'-5'_exonuclease_dom"/>
</dbReference>
<feature type="region of interest" description="Disordered" evidence="3">
    <location>
        <begin position="477"/>
        <end position="500"/>
    </location>
</feature>
<gene>
    <name evidence="5" type="ORF">N0V93_006646</name>
</gene>
<dbReference type="InterPro" id="IPR036397">
    <property type="entry name" value="RNaseH_sf"/>
</dbReference>
<dbReference type="InterPro" id="IPR051132">
    <property type="entry name" value="3-5_Exonuclease_domain"/>
</dbReference>
<reference evidence="5" key="1">
    <citation type="submission" date="2022-10" db="EMBL/GenBank/DDBJ databases">
        <title>Tapping the CABI collections for fungal endophytes: first genome assemblies for Collariella, Neodidymelliopsis, Ascochyta clinopodiicola, Didymella pomorum, Didymosphaeria variabile, Neocosmospora piperis and Neocucurbitaria cava.</title>
        <authorList>
            <person name="Hill R."/>
        </authorList>
    </citation>
    <scope>NUCLEOTIDE SEQUENCE</scope>
    <source>
        <strain evidence="5">IMI 355082</strain>
    </source>
</reference>
<dbReference type="GO" id="GO:0006139">
    <property type="term" value="P:nucleobase-containing compound metabolic process"/>
    <property type="evidence" value="ECO:0007669"/>
    <property type="project" value="InterPro"/>
</dbReference>
<dbReference type="SMART" id="SM00474">
    <property type="entry name" value="35EXOc"/>
    <property type="match status" value="1"/>
</dbReference>
<comment type="caution">
    <text evidence="5">The sequence shown here is derived from an EMBL/GenBank/DDBJ whole genome shotgun (WGS) entry which is preliminary data.</text>
</comment>
<organism evidence="5 6">
    <name type="scientific">Gnomoniopsis smithogilvyi</name>
    <dbReference type="NCBI Taxonomy" id="1191159"/>
    <lineage>
        <taxon>Eukaryota</taxon>
        <taxon>Fungi</taxon>
        <taxon>Dikarya</taxon>
        <taxon>Ascomycota</taxon>
        <taxon>Pezizomycotina</taxon>
        <taxon>Sordariomycetes</taxon>
        <taxon>Sordariomycetidae</taxon>
        <taxon>Diaporthales</taxon>
        <taxon>Gnomoniaceae</taxon>
        <taxon>Gnomoniopsis</taxon>
    </lineage>
</organism>
<evidence type="ECO:0000313" key="5">
    <source>
        <dbReference type="EMBL" id="KAJ4389183.1"/>
    </source>
</evidence>
<keyword evidence="6" id="KW-1185">Reference proteome</keyword>
<feature type="domain" description="3'-5' exonuclease" evidence="4">
    <location>
        <begin position="217"/>
        <end position="405"/>
    </location>
</feature>
<dbReference type="AlphaFoldDB" id="A0A9W8YNL6"/>
<dbReference type="GO" id="GO:0008408">
    <property type="term" value="F:3'-5' exonuclease activity"/>
    <property type="evidence" value="ECO:0007669"/>
    <property type="project" value="InterPro"/>
</dbReference>
<keyword evidence="2" id="KW-0378">Hydrolase</keyword>
<evidence type="ECO:0000313" key="6">
    <source>
        <dbReference type="Proteomes" id="UP001140453"/>
    </source>
</evidence>
<accession>A0A9W8YNL6</accession>
<dbReference type="Gene3D" id="3.30.420.10">
    <property type="entry name" value="Ribonuclease H-like superfamily/Ribonuclease H"/>
    <property type="match status" value="1"/>
</dbReference>